<organism evidence="1 2">
    <name type="scientific">Podospora comata</name>
    <dbReference type="NCBI Taxonomy" id="48703"/>
    <lineage>
        <taxon>Eukaryota</taxon>
        <taxon>Fungi</taxon>
        <taxon>Dikarya</taxon>
        <taxon>Ascomycota</taxon>
        <taxon>Pezizomycotina</taxon>
        <taxon>Sordariomycetes</taxon>
        <taxon>Sordariomycetidae</taxon>
        <taxon>Sordariales</taxon>
        <taxon>Podosporaceae</taxon>
        <taxon>Podospora</taxon>
    </lineage>
</organism>
<proteinExistence type="predicted"/>
<gene>
    <name evidence="1" type="ORF">PODCO_402400</name>
</gene>
<dbReference type="Proteomes" id="UP000280685">
    <property type="component" value="Chromosome 4"/>
</dbReference>
<evidence type="ECO:0000313" key="1">
    <source>
        <dbReference type="EMBL" id="VBB79684.1"/>
    </source>
</evidence>
<keyword evidence="2" id="KW-1185">Reference proteome</keyword>
<name>A0ABY6S9B7_PODCO</name>
<reference evidence="1" key="1">
    <citation type="submission" date="2018-02" db="EMBL/GenBank/DDBJ databases">
        <authorList>
            <person name="Silar P."/>
        </authorList>
    </citation>
    <scope>NUCLEOTIDE SEQUENCE [LARGE SCALE GENOMIC DNA]</scope>
    <source>
        <strain evidence="1">T</strain>
    </source>
</reference>
<dbReference type="EMBL" id="LR026967">
    <property type="protein sequence ID" value="VBB79684.1"/>
    <property type="molecule type" value="Genomic_DNA"/>
</dbReference>
<evidence type="ECO:0000313" key="2">
    <source>
        <dbReference type="Proteomes" id="UP000280685"/>
    </source>
</evidence>
<sequence>MPYQKASENGWRQSRFYEPDRDVPDKPWLMLAVARLGPDQQAPHYPLAAFTADCTSGTFLTSCAKALRYFSDPLNYLGTRAELSLAYDFYNQPGPPWPNEGSSRAGHPEFPFIATCLAIAVTREQTATNQNIGHWPLASVYHHFERALHRHMLVIDVSDPAKVRYGIYLHPSRLNRQALWPDGSPSSRPLSVVDFITACAFVNERLYGGSVDEFTDEFKKASAITSRWKVMDVPTLHFGWPFKSSQKPLPPPSLRDQVFRTLVRGAAEMEDVDISVFEHVRAIPNFQNELRRYLIKHSANLGDHQPIAQLIALTVEGQEQLDLTPFNNLSAHSISTVLGNRLSDTPIRAISLCADTLKSSPSEVLEVLARFPTIQNLYFAKHPRQGDQLSSTELFVEMLKMPSSMTKKHILVADFLSTPLRSARHYGPIPIPSYQIPVDIFPVQHMFVRHQTYGLGRERFWPNYFPMGNLMLQPERFAAGFIQYILRSVQPGSTGVEASEKLFDFCSAPPALNGMNNDYQISQIPLESSAVPLRPGTSRRSEHVGDCWPLVRTLEPNSWIVLVSLHHNRITRDLESWTTRAHHATNWARYAFARMKPRVEVARLPVQLPALDEIEVVGLREFLSITSPETDLGLVDVRLKELEEKAAIPRQQPLPSGVKRLSVMEREEAVGILGDFLNNVEMVKKNLWAFMKENDEVNSWYPDLLQECNGQLCGSMIHGPEDIFVDSVNAQLSLEWWDFLGDLEDEDED</sequence>
<accession>A0ABY6S9B7</accession>
<protein>
    <submittedName>
        <fullName evidence="1">Uncharacterized protein</fullName>
    </submittedName>
</protein>